<accession>A0A4U3KW91</accession>
<organism evidence="3 4">
    <name type="scientific">Ilyomonas limi</name>
    <dbReference type="NCBI Taxonomy" id="2575867"/>
    <lineage>
        <taxon>Bacteria</taxon>
        <taxon>Pseudomonadati</taxon>
        <taxon>Bacteroidota</taxon>
        <taxon>Chitinophagia</taxon>
        <taxon>Chitinophagales</taxon>
        <taxon>Chitinophagaceae</taxon>
        <taxon>Ilyomonas</taxon>
    </lineage>
</organism>
<dbReference type="Pfam" id="PF01882">
    <property type="entry name" value="DUF58"/>
    <property type="match status" value="1"/>
</dbReference>
<dbReference type="Proteomes" id="UP000305848">
    <property type="component" value="Unassembled WGS sequence"/>
</dbReference>
<keyword evidence="1" id="KW-0812">Transmembrane</keyword>
<dbReference type="SUPFAM" id="SSF53300">
    <property type="entry name" value="vWA-like"/>
    <property type="match status" value="1"/>
</dbReference>
<dbReference type="PANTHER" id="PTHR33608:SF3">
    <property type="entry name" value="SLR2013 PROTEIN"/>
    <property type="match status" value="1"/>
</dbReference>
<evidence type="ECO:0000313" key="3">
    <source>
        <dbReference type="EMBL" id="TKK66680.1"/>
    </source>
</evidence>
<comment type="caution">
    <text evidence="3">The sequence shown here is derived from an EMBL/GenBank/DDBJ whole genome shotgun (WGS) entry which is preliminary data.</text>
</comment>
<keyword evidence="1" id="KW-0472">Membrane</keyword>
<dbReference type="InterPro" id="IPR036465">
    <property type="entry name" value="vWFA_dom_sf"/>
</dbReference>
<sequence>MLKQLLYSISFYFSRLFYITAACIIALFCVAYFFPPLVEIGYIAALCLAMLVVIDFIISFAGKKTLTATRQCSERFSNGDENKVALHITNHRNYKLRLIVIDELPVQFQERNWQRTLTIDGNNTVLIEYTLKPLERGEYGFGIINLLVYSPLGMLVRHIKTGAPQTVAVYPSFMQMRRYQLLAVTNQLQEGGSRPLRKIGQSLEFEQIRDYVAGDDYRNINWQATARKNSLMMNTFMDERSQQIVCLIDKGRTMKMPFEGMTLLDYAINATLVLSNIVLLKQDKAGLLTFSKHIDQYVPADKKSTQISLLLETLYRQQTSFTDADFEALYTTVRYRIKQRSLLILFTNFESMYGLERQLPFLKQLAGHHALLVVFFENTELFELQQQPAVTLEEVYNKAIANKFALEKKQMVKELQKHGIMALLTAPQKLTANTINRYLEIKARQVV</sequence>
<gene>
    <name evidence="3" type="ORF">FC093_16725</name>
</gene>
<evidence type="ECO:0000313" key="4">
    <source>
        <dbReference type="Proteomes" id="UP000305848"/>
    </source>
</evidence>
<dbReference type="OrthoDB" id="845740at2"/>
<feature type="domain" description="DUF58" evidence="2">
    <location>
        <begin position="207"/>
        <end position="374"/>
    </location>
</feature>
<name>A0A4U3KW91_9BACT</name>
<keyword evidence="1" id="KW-1133">Transmembrane helix</keyword>
<dbReference type="InterPro" id="IPR002881">
    <property type="entry name" value="DUF58"/>
</dbReference>
<feature type="transmembrane region" description="Helical" evidence="1">
    <location>
        <begin position="40"/>
        <end position="61"/>
    </location>
</feature>
<dbReference type="RefSeq" id="WP_137262953.1">
    <property type="nucleotide sequence ID" value="NZ_SZQL01000014.1"/>
</dbReference>
<keyword evidence="4" id="KW-1185">Reference proteome</keyword>
<dbReference type="PANTHER" id="PTHR33608">
    <property type="entry name" value="BLL2464 PROTEIN"/>
    <property type="match status" value="1"/>
</dbReference>
<reference evidence="3 4" key="1">
    <citation type="submission" date="2019-05" db="EMBL/GenBank/DDBJ databases">
        <title>Panacibacter sp. strain 17mud1-8 Genome sequencing and assembly.</title>
        <authorList>
            <person name="Chhetri G."/>
        </authorList>
    </citation>
    <scope>NUCLEOTIDE SEQUENCE [LARGE SCALE GENOMIC DNA]</scope>
    <source>
        <strain evidence="3 4">17mud1-8</strain>
    </source>
</reference>
<dbReference type="EMBL" id="SZQL01000014">
    <property type="protein sequence ID" value="TKK66680.1"/>
    <property type="molecule type" value="Genomic_DNA"/>
</dbReference>
<dbReference type="AlphaFoldDB" id="A0A4U3KW91"/>
<evidence type="ECO:0000256" key="1">
    <source>
        <dbReference type="SAM" id="Phobius"/>
    </source>
</evidence>
<protein>
    <submittedName>
        <fullName evidence="3">DUF58 domain-containing protein</fullName>
    </submittedName>
</protein>
<evidence type="ECO:0000259" key="2">
    <source>
        <dbReference type="Pfam" id="PF01882"/>
    </source>
</evidence>
<proteinExistence type="predicted"/>
<feature type="transmembrane region" description="Helical" evidence="1">
    <location>
        <begin position="12"/>
        <end position="34"/>
    </location>
</feature>